<dbReference type="Proteomes" id="UP001281761">
    <property type="component" value="Unassembled WGS sequence"/>
</dbReference>
<feature type="compositionally biased region" description="Low complexity" evidence="1">
    <location>
        <begin position="11"/>
        <end position="25"/>
    </location>
</feature>
<evidence type="ECO:0000313" key="3">
    <source>
        <dbReference type="Proteomes" id="UP001281761"/>
    </source>
</evidence>
<evidence type="ECO:0000256" key="1">
    <source>
        <dbReference type="SAM" id="MobiDB-lite"/>
    </source>
</evidence>
<sequence>MGQIINKPNNSPGSTRSSVSSPQLSLSTDSSAFLNWDEEELESNRERVILFRSLVATMKLQPALDDSLKRKAVEILVCIDHQSLFSADIFLTNFGHITDESLTKFVQSMVVLISSPNQSIITAAMKMLNSLMVNCLERIRLALVKADIIPQLINTLNPLTLSFAEGVDIHINLIKSITNALWLATPDGLASLEIEDHDGQQAVHETVLKQVLSPLEKYIWRLCMNRYSIIDSEQSENFLELLAQLLRICPYYQPTMEFVLHMPVFLTIPSCLTFFEKDSSIYWFLYAMINSQRKWNEEGGEVRHMRKNVLRMLRMKGIEDVMEEKLKNDRHSNFWGDIVDKTIEWNNLQGMNLSKQE</sequence>
<reference evidence="2 3" key="1">
    <citation type="journal article" date="2022" name="bioRxiv">
        <title>Genomics of Preaxostyla Flagellates Illuminates Evolutionary Transitions and the Path Towards Mitochondrial Loss.</title>
        <authorList>
            <person name="Novak L.V.F."/>
            <person name="Treitli S.C."/>
            <person name="Pyrih J."/>
            <person name="Halakuc P."/>
            <person name="Pipaliya S.V."/>
            <person name="Vacek V."/>
            <person name="Brzon O."/>
            <person name="Soukal P."/>
            <person name="Eme L."/>
            <person name="Dacks J.B."/>
            <person name="Karnkowska A."/>
            <person name="Elias M."/>
            <person name="Hampl V."/>
        </authorList>
    </citation>
    <scope>NUCLEOTIDE SEQUENCE [LARGE SCALE GENOMIC DNA]</scope>
    <source>
        <strain evidence="2">NAU3</strain>
        <tissue evidence="2">Gut</tissue>
    </source>
</reference>
<name>A0ABQ9WWF9_9EUKA</name>
<evidence type="ECO:0000313" key="2">
    <source>
        <dbReference type="EMBL" id="KAK2942370.1"/>
    </source>
</evidence>
<dbReference type="InterPro" id="IPR016024">
    <property type="entry name" value="ARM-type_fold"/>
</dbReference>
<protein>
    <submittedName>
        <fullName evidence="2">Uncharacterized protein</fullName>
    </submittedName>
</protein>
<proteinExistence type="predicted"/>
<accession>A0ABQ9WWF9</accession>
<comment type="caution">
    <text evidence="2">The sequence shown here is derived from an EMBL/GenBank/DDBJ whole genome shotgun (WGS) entry which is preliminary data.</text>
</comment>
<keyword evidence="3" id="KW-1185">Reference proteome</keyword>
<gene>
    <name evidence="2" type="ORF">BLNAU_22713</name>
</gene>
<dbReference type="SUPFAM" id="SSF48371">
    <property type="entry name" value="ARM repeat"/>
    <property type="match status" value="1"/>
</dbReference>
<dbReference type="EMBL" id="JARBJD010000413">
    <property type="protein sequence ID" value="KAK2942370.1"/>
    <property type="molecule type" value="Genomic_DNA"/>
</dbReference>
<feature type="region of interest" description="Disordered" evidence="1">
    <location>
        <begin position="1"/>
        <end position="25"/>
    </location>
</feature>
<organism evidence="2 3">
    <name type="scientific">Blattamonas nauphoetae</name>
    <dbReference type="NCBI Taxonomy" id="2049346"/>
    <lineage>
        <taxon>Eukaryota</taxon>
        <taxon>Metamonada</taxon>
        <taxon>Preaxostyla</taxon>
        <taxon>Oxymonadida</taxon>
        <taxon>Blattamonas</taxon>
    </lineage>
</organism>
<feature type="compositionally biased region" description="Polar residues" evidence="1">
    <location>
        <begin position="1"/>
        <end position="10"/>
    </location>
</feature>